<dbReference type="EMBL" id="JH992976">
    <property type="protein sequence ID" value="EKX51225.1"/>
    <property type="molecule type" value="Genomic_DNA"/>
</dbReference>
<gene>
    <name evidence="1" type="ORF">GUITHDRAFT_161650</name>
</gene>
<protein>
    <submittedName>
        <fullName evidence="1 2">Uncharacterized protein</fullName>
    </submittedName>
</protein>
<evidence type="ECO:0000313" key="3">
    <source>
        <dbReference type="Proteomes" id="UP000011087"/>
    </source>
</evidence>
<reference evidence="1 3" key="1">
    <citation type="journal article" date="2012" name="Nature">
        <title>Algal genomes reveal evolutionary mosaicism and the fate of nucleomorphs.</title>
        <authorList>
            <consortium name="DOE Joint Genome Institute"/>
            <person name="Curtis B.A."/>
            <person name="Tanifuji G."/>
            <person name="Burki F."/>
            <person name="Gruber A."/>
            <person name="Irimia M."/>
            <person name="Maruyama S."/>
            <person name="Arias M.C."/>
            <person name="Ball S.G."/>
            <person name="Gile G.H."/>
            <person name="Hirakawa Y."/>
            <person name="Hopkins J.F."/>
            <person name="Kuo A."/>
            <person name="Rensing S.A."/>
            <person name="Schmutz J."/>
            <person name="Symeonidi A."/>
            <person name="Elias M."/>
            <person name="Eveleigh R.J."/>
            <person name="Herman E.K."/>
            <person name="Klute M.J."/>
            <person name="Nakayama T."/>
            <person name="Obornik M."/>
            <person name="Reyes-Prieto A."/>
            <person name="Armbrust E.V."/>
            <person name="Aves S.J."/>
            <person name="Beiko R.G."/>
            <person name="Coutinho P."/>
            <person name="Dacks J.B."/>
            <person name="Durnford D.G."/>
            <person name="Fast N.M."/>
            <person name="Green B.R."/>
            <person name="Grisdale C.J."/>
            <person name="Hempel F."/>
            <person name="Henrissat B."/>
            <person name="Hoppner M.P."/>
            <person name="Ishida K."/>
            <person name="Kim E."/>
            <person name="Koreny L."/>
            <person name="Kroth P.G."/>
            <person name="Liu Y."/>
            <person name="Malik S.B."/>
            <person name="Maier U.G."/>
            <person name="McRose D."/>
            <person name="Mock T."/>
            <person name="Neilson J.A."/>
            <person name="Onodera N.T."/>
            <person name="Poole A.M."/>
            <person name="Pritham E.J."/>
            <person name="Richards T.A."/>
            <person name="Rocap G."/>
            <person name="Roy S.W."/>
            <person name="Sarai C."/>
            <person name="Schaack S."/>
            <person name="Shirato S."/>
            <person name="Slamovits C.H."/>
            <person name="Spencer D.F."/>
            <person name="Suzuki S."/>
            <person name="Worden A.Z."/>
            <person name="Zauner S."/>
            <person name="Barry K."/>
            <person name="Bell C."/>
            <person name="Bharti A.K."/>
            <person name="Crow J.A."/>
            <person name="Grimwood J."/>
            <person name="Kramer R."/>
            <person name="Lindquist E."/>
            <person name="Lucas S."/>
            <person name="Salamov A."/>
            <person name="McFadden G.I."/>
            <person name="Lane C.E."/>
            <person name="Keeling P.J."/>
            <person name="Gray M.W."/>
            <person name="Grigoriev I.V."/>
            <person name="Archibald J.M."/>
        </authorList>
    </citation>
    <scope>NUCLEOTIDE SEQUENCE</scope>
    <source>
        <strain evidence="1 3">CCMP2712</strain>
    </source>
</reference>
<dbReference type="PaxDb" id="55529-EKX51225"/>
<proteinExistence type="predicted"/>
<dbReference type="EnsemblProtists" id="EKX51225">
    <property type="protein sequence ID" value="EKX51225"/>
    <property type="gene ID" value="GUITHDRAFT_161650"/>
</dbReference>
<dbReference type="Proteomes" id="UP000011087">
    <property type="component" value="Unassembled WGS sequence"/>
</dbReference>
<reference evidence="2" key="3">
    <citation type="submission" date="2016-03" db="UniProtKB">
        <authorList>
            <consortium name="EnsemblProtists"/>
        </authorList>
    </citation>
    <scope>IDENTIFICATION</scope>
</reference>
<dbReference type="AlphaFoldDB" id="L1JSR1"/>
<evidence type="ECO:0000313" key="1">
    <source>
        <dbReference type="EMBL" id="EKX51225.1"/>
    </source>
</evidence>
<accession>L1JSR1</accession>
<evidence type="ECO:0000313" key="2">
    <source>
        <dbReference type="EnsemblProtists" id="EKX51225"/>
    </source>
</evidence>
<dbReference type="KEGG" id="gtt:GUITHDRAFT_161650"/>
<reference evidence="3" key="2">
    <citation type="submission" date="2012-11" db="EMBL/GenBank/DDBJ databases">
        <authorList>
            <person name="Kuo A."/>
            <person name="Curtis B.A."/>
            <person name="Tanifuji G."/>
            <person name="Burki F."/>
            <person name="Gruber A."/>
            <person name="Irimia M."/>
            <person name="Maruyama S."/>
            <person name="Arias M.C."/>
            <person name="Ball S.G."/>
            <person name="Gile G.H."/>
            <person name="Hirakawa Y."/>
            <person name="Hopkins J.F."/>
            <person name="Rensing S.A."/>
            <person name="Schmutz J."/>
            <person name="Symeonidi A."/>
            <person name="Elias M."/>
            <person name="Eveleigh R.J."/>
            <person name="Herman E.K."/>
            <person name="Klute M.J."/>
            <person name="Nakayama T."/>
            <person name="Obornik M."/>
            <person name="Reyes-Prieto A."/>
            <person name="Armbrust E.V."/>
            <person name="Aves S.J."/>
            <person name="Beiko R.G."/>
            <person name="Coutinho P."/>
            <person name="Dacks J.B."/>
            <person name="Durnford D.G."/>
            <person name="Fast N.M."/>
            <person name="Green B.R."/>
            <person name="Grisdale C."/>
            <person name="Hempe F."/>
            <person name="Henrissat B."/>
            <person name="Hoppner M.P."/>
            <person name="Ishida K.-I."/>
            <person name="Kim E."/>
            <person name="Koreny L."/>
            <person name="Kroth P.G."/>
            <person name="Liu Y."/>
            <person name="Malik S.-B."/>
            <person name="Maier U.G."/>
            <person name="McRose D."/>
            <person name="Mock T."/>
            <person name="Neilson J.A."/>
            <person name="Onodera N.T."/>
            <person name="Poole A.M."/>
            <person name="Pritham E.J."/>
            <person name="Richards T.A."/>
            <person name="Rocap G."/>
            <person name="Roy S.W."/>
            <person name="Sarai C."/>
            <person name="Schaack S."/>
            <person name="Shirato S."/>
            <person name="Slamovits C.H."/>
            <person name="Spencer D.F."/>
            <person name="Suzuki S."/>
            <person name="Worden A.Z."/>
            <person name="Zauner S."/>
            <person name="Barry K."/>
            <person name="Bell C."/>
            <person name="Bharti A.K."/>
            <person name="Crow J.A."/>
            <person name="Grimwood J."/>
            <person name="Kramer R."/>
            <person name="Lindquist E."/>
            <person name="Lucas S."/>
            <person name="Salamov A."/>
            <person name="McFadden G.I."/>
            <person name="Lane C.E."/>
            <person name="Keeling P.J."/>
            <person name="Gray M.W."/>
            <person name="Grigoriev I.V."/>
            <person name="Archibald J.M."/>
        </authorList>
    </citation>
    <scope>NUCLEOTIDE SEQUENCE</scope>
    <source>
        <strain evidence="3">CCMP2712</strain>
    </source>
</reference>
<keyword evidence="3" id="KW-1185">Reference proteome</keyword>
<name>L1JSR1_GUITC</name>
<dbReference type="RefSeq" id="XP_005838205.1">
    <property type="nucleotide sequence ID" value="XM_005838148.1"/>
</dbReference>
<dbReference type="GeneID" id="17308019"/>
<organism evidence="1">
    <name type="scientific">Guillardia theta (strain CCMP2712)</name>
    <name type="common">Cryptophyte</name>
    <dbReference type="NCBI Taxonomy" id="905079"/>
    <lineage>
        <taxon>Eukaryota</taxon>
        <taxon>Cryptophyceae</taxon>
        <taxon>Pyrenomonadales</taxon>
        <taxon>Geminigeraceae</taxon>
        <taxon>Guillardia</taxon>
    </lineage>
</organism>
<sequence>MAGTAAWTGAFWEDLKSAMHAVPPWSLWLLFAQHPDILVKFPAPLSFLIAPDLGIVARICSDGDDKLRVRRSTRETPVTFDMMEEDLRRCHETRGSDGQPFLCTVYGEDWSPCFVAVEHFNLLILWLRQSCGEIHTTFGIEEQKEASALFPEKITCVQAYIPLPTFTRYLTVSFKTNLMSRCEVYRMECHAESTLGDIELDTIVKPHNPHFRDSIVPLDPKKDSIAKYCITRTSTMLGNLRSQKRVRITAIICEFVLDLHGSTYCTSVLGVAKPDVKPFFYDIKRLKINDMPLVRISVPTKKPQSPTFRKRNMLSSQEVSKQNSRVTVSSANEAEMAETEDIPLIDLREVQADAKDVSGIKLPLHELLTKNGEKLHAEGKYLEAIKTMEEAEKAFLTEMAKQNRLKSDKGEVALPNAQCFRCGDMVRVDLDKPGYSHYEWKAREAEASRKSGRRAEEKTTARVLGGLAGVIEQRLDKIESAHYAMTPREPLPHDDRKAFPQTICSLCLGDAEKDIRNRPLVQRIRQLRSTKF</sequence>
<dbReference type="HOGENOM" id="CLU_512377_0_0_1"/>